<evidence type="ECO:0000313" key="3">
    <source>
        <dbReference type="Proteomes" id="UP000298138"/>
    </source>
</evidence>
<accession>A0A4S2N6P5</accession>
<gene>
    <name evidence="2" type="ORF">EX30DRAFT_12971</name>
</gene>
<dbReference type="EMBL" id="ML220112">
    <property type="protein sequence ID" value="TGZ84927.1"/>
    <property type="molecule type" value="Genomic_DNA"/>
</dbReference>
<feature type="compositionally biased region" description="Polar residues" evidence="1">
    <location>
        <begin position="99"/>
        <end position="110"/>
    </location>
</feature>
<evidence type="ECO:0000256" key="1">
    <source>
        <dbReference type="SAM" id="MobiDB-lite"/>
    </source>
</evidence>
<name>A0A4S2N6P5_9PEZI</name>
<organism evidence="2 3">
    <name type="scientific">Ascodesmis nigricans</name>
    <dbReference type="NCBI Taxonomy" id="341454"/>
    <lineage>
        <taxon>Eukaryota</taxon>
        <taxon>Fungi</taxon>
        <taxon>Dikarya</taxon>
        <taxon>Ascomycota</taxon>
        <taxon>Pezizomycotina</taxon>
        <taxon>Pezizomycetes</taxon>
        <taxon>Pezizales</taxon>
        <taxon>Ascodesmidaceae</taxon>
        <taxon>Ascodesmis</taxon>
    </lineage>
</organism>
<keyword evidence="3" id="KW-1185">Reference proteome</keyword>
<feature type="region of interest" description="Disordered" evidence="1">
    <location>
        <begin position="99"/>
        <end position="119"/>
    </location>
</feature>
<dbReference type="InParanoid" id="A0A4S2N6P5"/>
<dbReference type="AlphaFoldDB" id="A0A4S2N6P5"/>
<evidence type="ECO:0000313" key="2">
    <source>
        <dbReference type="EMBL" id="TGZ84927.1"/>
    </source>
</evidence>
<feature type="compositionally biased region" description="Polar residues" evidence="1">
    <location>
        <begin position="19"/>
        <end position="30"/>
    </location>
</feature>
<protein>
    <submittedName>
        <fullName evidence="2">Uncharacterized protein</fullName>
    </submittedName>
</protein>
<proteinExistence type="predicted"/>
<dbReference type="Proteomes" id="UP000298138">
    <property type="component" value="Unassembled WGS sequence"/>
</dbReference>
<sequence>MLHCVPPTGSPKQQLERISPTSTSRFTIQPQPHGILSLRVTSSLAPTSPPRALLNSPGPSPPVPQCSESDGPTLRRRGAPSPYLQMADVKVCMRCQSSPTEPTVQKNHSAPTPAPPAELKTFNPAIYPSRSAETKNSGYFDIAIIPPTRVSGVHPPFSLYSRCCEARLLETTSPPQETKNTKKEKPK</sequence>
<reference evidence="2 3" key="1">
    <citation type="submission" date="2019-04" db="EMBL/GenBank/DDBJ databases">
        <title>Comparative genomics and transcriptomics to analyze fruiting body development in filamentous ascomycetes.</title>
        <authorList>
            <consortium name="DOE Joint Genome Institute"/>
            <person name="Lutkenhaus R."/>
            <person name="Traeger S."/>
            <person name="Breuer J."/>
            <person name="Kuo A."/>
            <person name="Lipzen A."/>
            <person name="Pangilinan J."/>
            <person name="Dilworth D."/>
            <person name="Sandor L."/>
            <person name="Poggeler S."/>
            <person name="Barry K."/>
            <person name="Grigoriev I.V."/>
            <person name="Nowrousian M."/>
        </authorList>
    </citation>
    <scope>NUCLEOTIDE SEQUENCE [LARGE SCALE GENOMIC DNA]</scope>
    <source>
        <strain evidence="2 3">CBS 389.68</strain>
    </source>
</reference>
<feature type="region of interest" description="Disordered" evidence="1">
    <location>
        <begin position="1"/>
        <end position="80"/>
    </location>
</feature>